<evidence type="ECO:0000313" key="2">
    <source>
        <dbReference type="EMBL" id="MDX6804543.1"/>
    </source>
</evidence>
<organism evidence="2 3">
    <name type="scientific">Terrihabitans rhizophilus</name>
    <dbReference type="NCBI Taxonomy" id="3092662"/>
    <lineage>
        <taxon>Bacteria</taxon>
        <taxon>Pseudomonadati</taxon>
        <taxon>Pseudomonadota</taxon>
        <taxon>Alphaproteobacteria</taxon>
        <taxon>Hyphomicrobiales</taxon>
        <taxon>Terrihabitans</taxon>
    </lineage>
</organism>
<name>A0ABU4RK14_9HYPH</name>
<dbReference type="CDD" id="cd05271">
    <property type="entry name" value="NDUFA9_like_SDR_a"/>
    <property type="match status" value="1"/>
</dbReference>
<dbReference type="Gene3D" id="3.40.50.720">
    <property type="entry name" value="NAD(P)-binding Rossmann-like Domain"/>
    <property type="match status" value="1"/>
</dbReference>
<sequence length="324" mass="34236">MPRVMVSDRIVTVFGGSGFVGRHVIRCLAEQGLRVRNAVRRPDLAGHLQPLGSVGQIHSVQANIRDARSIRNAVEGADAVVNLVGILHESGRQTFDAVHVQGARRIAEAASAAGASQFVQISAIGADANSASAYARSKASGEEAVRAAFASAVIMRPSVVFGPEDSFFNRFAGMARISPFLPLIGGGGTRFQPVFAGDVGRAVAKAVAGEVAPGVYELGGPEVRTFRQLMEYVLQVTGRKRALLSIPFGVANMQAKVLQVLPNPMLTTDQVAALRTDNVVSDVAQASGRTLEGLGIRPAALETIVPSYLYSYRKAGQFTDMHAS</sequence>
<dbReference type="PANTHER" id="PTHR12126:SF11">
    <property type="entry name" value="NADH DEHYDROGENASE [UBIQUINONE] 1 ALPHA SUBCOMPLEX SUBUNIT 9, MITOCHONDRIAL"/>
    <property type="match status" value="1"/>
</dbReference>
<dbReference type="InterPro" id="IPR051207">
    <property type="entry name" value="ComplexI_NDUFA9_subunit"/>
</dbReference>
<accession>A0ABU4RK14</accession>
<dbReference type="InterPro" id="IPR001509">
    <property type="entry name" value="Epimerase_deHydtase"/>
</dbReference>
<dbReference type="SUPFAM" id="SSF51735">
    <property type="entry name" value="NAD(P)-binding Rossmann-fold domains"/>
    <property type="match status" value="1"/>
</dbReference>
<dbReference type="PANTHER" id="PTHR12126">
    <property type="entry name" value="NADH-UBIQUINONE OXIDOREDUCTASE 39 KDA SUBUNIT-RELATED"/>
    <property type="match status" value="1"/>
</dbReference>
<reference evidence="2 3" key="1">
    <citation type="submission" date="2023-11" db="EMBL/GenBank/DDBJ databases">
        <authorList>
            <person name="Bao R."/>
        </authorList>
    </citation>
    <scope>NUCLEOTIDE SEQUENCE [LARGE SCALE GENOMIC DNA]</scope>
    <source>
        <strain evidence="2 3">PJ23</strain>
    </source>
</reference>
<dbReference type="Proteomes" id="UP001274321">
    <property type="component" value="Unassembled WGS sequence"/>
</dbReference>
<dbReference type="InterPro" id="IPR036291">
    <property type="entry name" value="NAD(P)-bd_dom_sf"/>
</dbReference>
<proteinExistence type="predicted"/>
<evidence type="ECO:0000259" key="1">
    <source>
        <dbReference type="Pfam" id="PF01370"/>
    </source>
</evidence>
<keyword evidence="3" id="KW-1185">Reference proteome</keyword>
<evidence type="ECO:0000313" key="3">
    <source>
        <dbReference type="Proteomes" id="UP001274321"/>
    </source>
</evidence>
<feature type="domain" description="NAD-dependent epimerase/dehydratase" evidence="1">
    <location>
        <begin position="11"/>
        <end position="219"/>
    </location>
</feature>
<dbReference type="EMBL" id="JAXAFJ010000001">
    <property type="protein sequence ID" value="MDX6804543.1"/>
    <property type="molecule type" value="Genomic_DNA"/>
</dbReference>
<protein>
    <submittedName>
        <fullName evidence="2">Complex I NDUFA9 subunit family protein</fullName>
    </submittedName>
</protein>
<dbReference type="Pfam" id="PF01370">
    <property type="entry name" value="Epimerase"/>
    <property type="match status" value="1"/>
</dbReference>
<dbReference type="RefSeq" id="WP_319842670.1">
    <property type="nucleotide sequence ID" value="NZ_JAXAFJ010000001.1"/>
</dbReference>
<comment type="caution">
    <text evidence="2">The sequence shown here is derived from an EMBL/GenBank/DDBJ whole genome shotgun (WGS) entry which is preliminary data.</text>
</comment>
<gene>
    <name evidence="2" type="ORF">SCD90_00570</name>
</gene>